<dbReference type="AlphaFoldDB" id="A0A6N2QWC1"/>
<organism evidence="1">
    <name type="scientific">Anaerostipes caccae</name>
    <dbReference type="NCBI Taxonomy" id="105841"/>
    <lineage>
        <taxon>Bacteria</taxon>
        <taxon>Bacillati</taxon>
        <taxon>Bacillota</taxon>
        <taxon>Clostridia</taxon>
        <taxon>Lachnospirales</taxon>
        <taxon>Lachnospiraceae</taxon>
        <taxon>Anaerostipes</taxon>
    </lineage>
</organism>
<name>A0A6N2QWC1_9FIRM</name>
<sequence>MMKRYVYQPSHFSIQMTAPGIFTAAIGVFCLYQFLAAGHHLLYLLVFGLCLYNVFNVFVSLSNPSEVRIDSGKTVVFCAYGRRHTYEISQISKYSMRPLAGGTKMYMTFDGGGIMRGRYWVRISEFSDEKELEEFFYDLDAQINPDSLVSKARTQGRERLKKTGGCKC</sequence>
<dbReference type="EMBL" id="CACRSQ010000002">
    <property type="protein sequence ID" value="VYS72279.1"/>
    <property type="molecule type" value="Genomic_DNA"/>
</dbReference>
<gene>
    <name evidence="1" type="ORF">ACLFYP115_00070</name>
</gene>
<dbReference type="RefSeq" id="WP_156340152.1">
    <property type="nucleotide sequence ID" value="NZ_BAABZP010000001.1"/>
</dbReference>
<proteinExistence type="predicted"/>
<evidence type="ECO:0000313" key="1">
    <source>
        <dbReference type="EMBL" id="VYS72279.1"/>
    </source>
</evidence>
<accession>A0A6N2QWC1</accession>
<reference evidence="1" key="1">
    <citation type="submission" date="2019-11" db="EMBL/GenBank/DDBJ databases">
        <authorList>
            <person name="Feng L."/>
        </authorList>
    </citation>
    <scope>NUCLEOTIDE SEQUENCE</scope>
    <source>
        <strain evidence="1">AcaccaeLFYP115</strain>
    </source>
</reference>
<protein>
    <submittedName>
        <fullName evidence="1">Uncharacterized protein</fullName>
    </submittedName>
</protein>